<comment type="similarity">
    <text evidence="1">Belongs to the fungal fucose-specific lectin family.</text>
</comment>
<evidence type="ECO:0008006" key="4">
    <source>
        <dbReference type="Google" id="ProtNLM"/>
    </source>
</evidence>
<gene>
    <name evidence="2" type="ORF">Dda_5325</name>
</gene>
<evidence type="ECO:0000256" key="1">
    <source>
        <dbReference type="ARBA" id="ARBA00009042"/>
    </source>
</evidence>
<dbReference type="AlphaFoldDB" id="A0AAD6NIR7"/>
<organism evidence="2 3">
    <name type="scientific">Drechslerella dactyloides</name>
    <name type="common">Nematode-trapping fungus</name>
    <name type="synonym">Arthrobotrys dactyloides</name>
    <dbReference type="NCBI Taxonomy" id="74499"/>
    <lineage>
        <taxon>Eukaryota</taxon>
        <taxon>Fungi</taxon>
        <taxon>Dikarya</taxon>
        <taxon>Ascomycota</taxon>
        <taxon>Pezizomycotina</taxon>
        <taxon>Orbiliomycetes</taxon>
        <taxon>Orbiliales</taxon>
        <taxon>Orbiliaceae</taxon>
        <taxon>Drechslerella</taxon>
    </lineage>
</organism>
<dbReference type="EMBL" id="JAQGDS010000006">
    <property type="protein sequence ID" value="KAJ6259687.1"/>
    <property type="molecule type" value="Genomic_DNA"/>
</dbReference>
<dbReference type="Gene3D" id="2.120.10.70">
    <property type="entry name" value="Fucose-specific lectin"/>
    <property type="match status" value="1"/>
</dbReference>
<sequence length="344" mass="38138">MSSLGQGFQGQLGQGVRKSYYSAVDAESGQAVAVFFRKPDGSIIEAFWRRRQNDWGFWEVLPKSATPPPNISIAATLWANSHYRIYYFDENMFLCELAFESKTAPSSKQLDKKIRARENSGISAVCFRRDGKSNLRVYFIDPDGKLQETTIYDKGTPIDVSDLHPNTALQFVTLTGWDNEANEIRGYYQDTEFNIREIAYKERAWGKSTIVQPAKALVPFAVAVSGADGKSPKVCLYTVSEKTEIMEMTKEGCDLDAKWGNSTPLAPTTGAKSLSAIGNQFVEEEADMHILSSDDSGDNFVHNWKTNGALADKTEIINLDQPEAKVITYTGASIATVPIKPLQT</sequence>
<evidence type="ECO:0000313" key="3">
    <source>
        <dbReference type="Proteomes" id="UP001221413"/>
    </source>
</evidence>
<name>A0AAD6NIR7_DREDA</name>
<accession>A0AAD6NIR7</accession>
<comment type="caution">
    <text evidence="2">The sequence shown here is derived from an EMBL/GenBank/DDBJ whole genome shotgun (WGS) entry which is preliminary data.</text>
</comment>
<dbReference type="Proteomes" id="UP001221413">
    <property type="component" value="Unassembled WGS sequence"/>
</dbReference>
<reference evidence="2" key="1">
    <citation type="submission" date="2023-01" db="EMBL/GenBank/DDBJ databases">
        <title>The chitinases involved in constricting ring structure development in the nematode-trapping fungus Drechslerella dactyloides.</title>
        <authorList>
            <person name="Wang R."/>
            <person name="Zhang L."/>
            <person name="Tang P."/>
            <person name="Li S."/>
            <person name="Liang L."/>
        </authorList>
    </citation>
    <scope>NUCLEOTIDE SEQUENCE</scope>
    <source>
        <strain evidence="2">YMF1.00031</strain>
    </source>
</reference>
<protein>
    <recommendedName>
        <fullName evidence="4">Fucose-specific lectin</fullName>
    </recommendedName>
</protein>
<evidence type="ECO:0000313" key="2">
    <source>
        <dbReference type="EMBL" id="KAJ6259687.1"/>
    </source>
</evidence>
<dbReference type="Pfam" id="PF07938">
    <property type="entry name" value="Fungal_lectin"/>
    <property type="match status" value="1"/>
</dbReference>
<keyword evidence="3" id="KW-1185">Reference proteome</keyword>
<dbReference type="InterPro" id="IPR012475">
    <property type="entry name" value="Fungal_lectin"/>
</dbReference>
<proteinExistence type="inferred from homology"/>
<dbReference type="SUPFAM" id="SSF89372">
    <property type="entry name" value="Fucose-specific lectin"/>
    <property type="match status" value="1"/>
</dbReference>